<proteinExistence type="predicted"/>
<feature type="region of interest" description="Disordered" evidence="1">
    <location>
        <begin position="23"/>
        <end position="55"/>
    </location>
</feature>
<feature type="compositionally biased region" description="Polar residues" evidence="1">
    <location>
        <begin position="287"/>
        <end position="297"/>
    </location>
</feature>
<reference evidence="2 3" key="1">
    <citation type="submission" date="2024-07" db="EMBL/GenBank/DDBJ databases">
        <title>Chromosome-level genome assembly of the water stick insect Ranatra chinensis (Heteroptera: Nepidae).</title>
        <authorList>
            <person name="Liu X."/>
        </authorList>
    </citation>
    <scope>NUCLEOTIDE SEQUENCE [LARGE SCALE GENOMIC DNA]</scope>
    <source>
        <strain evidence="2">Cailab_2021Rc</strain>
        <tissue evidence="2">Muscle</tissue>
    </source>
</reference>
<evidence type="ECO:0000313" key="2">
    <source>
        <dbReference type="EMBL" id="KAL1131168.1"/>
    </source>
</evidence>
<feature type="region of interest" description="Disordered" evidence="1">
    <location>
        <begin position="71"/>
        <end position="159"/>
    </location>
</feature>
<protein>
    <submittedName>
        <fullName evidence="2">Uncharacterized protein</fullName>
    </submittedName>
</protein>
<dbReference type="AlphaFoldDB" id="A0ABD0Z506"/>
<dbReference type="EMBL" id="JBFDAA010000007">
    <property type="protein sequence ID" value="KAL1131168.1"/>
    <property type="molecule type" value="Genomic_DNA"/>
</dbReference>
<accession>A0ABD0Z506</accession>
<organism evidence="2 3">
    <name type="scientific">Ranatra chinensis</name>
    <dbReference type="NCBI Taxonomy" id="642074"/>
    <lineage>
        <taxon>Eukaryota</taxon>
        <taxon>Metazoa</taxon>
        <taxon>Ecdysozoa</taxon>
        <taxon>Arthropoda</taxon>
        <taxon>Hexapoda</taxon>
        <taxon>Insecta</taxon>
        <taxon>Pterygota</taxon>
        <taxon>Neoptera</taxon>
        <taxon>Paraneoptera</taxon>
        <taxon>Hemiptera</taxon>
        <taxon>Heteroptera</taxon>
        <taxon>Panheteroptera</taxon>
        <taxon>Nepomorpha</taxon>
        <taxon>Nepidae</taxon>
        <taxon>Ranatrinae</taxon>
        <taxon>Ranatra</taxon>
    </lineage>
</organism>
<name>A0ABD0Z506_9HEMI</name>
<feature type="compositionally biased region" description="Polar residues" evidence="1">
    <location>
        <begin position="137"/>
        <end position="148"/>
    </location>
</feature>
<keyword evidence="3" id="KW-1185">Reference proteome</keyword>
<feature type="compositionally biased region" description="Basic and acidic residues" evidence="1">
    <location>
        <begin position="71"/>
        <end position="86"/>
    </location>
</feature>
<comment type="caution">
    <text evidence="2">The sequence shown here is derived from an EMBL/GenBank/DDBJ whole genome shotgun (WGS) entry which is preliminary data.</text>
</comment>
<gene>
    <name evidence="2" type="ORF">AAG570_012404</name>
</gene>
<sequence>MRLKECDTIIQEKKREVYRGAFSRKKKQNCAEKQPPHNVPRNTTDIPHPPKKHKKHYPYTAHLVVAWEQSRTELNRDQTEGTRSESGRIWASKHLASDQRASPATDLAAHTPQPDTGRKAGPVITTPPLTGPWGGQPSISSTRGNAKSQVGGAEGRQGGYWTKGLLADYEDGGRDRRLSANGQTPRSPPSITRPHTPVQQPLYHLISCSSTYHNRLPFRHIRLKTDRLLTMAKHYLAAHLTLALAYFGSAKKAVGRVRERRCERSALTRPVCGDRLGVASRAARTPPHSSDGTGSPQLEQVVVHQPRTNALLHQPQTPGSYP</sequence>
<dbReference type="Proteomes" id="UP001558652">
    <property type="component" value="Unassembled WGS sequence"/>
</dbReference>
<evidence type="ECO:0000256" key="1">
    <source>
        <dbReference type="SAM" id="MobiDB-lite"/>
    </source>
</evidence>
<feature type="region of interest" description="Disordered" evidence="1">
    <location>
        <begin position="278"/>
        <end position="297"/>
    </location>
</feature>
<feature type="region of interest" description="Disordered" evidence="1">
    <location>
        <begin position="172"/>
        <end position="197"/>
    </location>
</feature>
<evidence type="ECO:0000313" key="3">
    <source>
        <dbReference type="Proteomes" id="UP001558652"/>
    </source>
</evidence>